<protein>
    <submittedName>
        <fullName evidence="1">Uncharacterized protein</fullName>
    </submittedName>
</protein>
<dbReference type="Proteomes" id="UP000828048">
    <property type="component" value="Chromosome 4"/>
</dbReference>
<proteinExistence type="predicted"/>
<organism evidence="1 2">
    <name type="scientific">Vaccinium darrowii</name>
    <dbReference type="NCBI Taxonomy" id="229202"/>
    <lineage>
        <taxon>Eukaryota</taxon>
        <taxon>Viridiplantae</taxon>
        <taxon>Streptophyta</taxon>
        <taxon>Embryophyta</taxon>
        <taxon>Tracheophyta</taxon>
        <taxon>Spermatophyta</taxon>
        <taxon>Magnoliopsida</taxon>
        <taxon>eudicotyledons</taxon>
        <taxon>Gunneridae</taxon>
        <taxon>Pentapetalae</taxon>
        <taxon>asterids</taxon>
        <taxon>Ericales</taxon>
        <taxon>Ericaceae</taxon>
        <taxon>Vaccinioideae</taxon>
        <taxon>Vaccinieae</taxon>
        <taxon>Vaccinium</taxon>
    </lineage>
</organism>
<gene>
    <name evidence="1" type="ORF">Vadar_009796</name>
</gene>
<keyword evidence="2" id="KW-1185">Reference proteome</keyword>
<evidence type="ECO:0000313" key="2">
    <source>
        <dbReference type="Proteomes" id="UP000828048"/>
    </source>
</evidence>
<accession>A0ACB7Z386</accession>
<dbReference type="EMBL" id="CM037154">
    <property type="protein sequence ID" value="KAH7860134.1"/>
    <property type="molecule type" value="Genomic_DNA"/>
</dbReference>
<evidence type="ECO:0000313" key="1">
    <source>
        <dbReference type="EMBL" id="KAH7860134.1"/>
    </source>
</evidence>
<comment type="caution">
    <text evidence="1">The sequence shown here is derived from an EMBL/GenBank/DDBJ whole genome shotgun (WGS) entry which is preliminary data.</text>
</comment>
<reference evidence="1 2" key="1">
    <citation type="journal article" date="2021" name="Hortic Res">
        <title>High-quality reference genome and annotation aids understanding of berry development for evergreen blueberry (Vaccinium darrowii).</title>
        <authorList>
            <person name="Yu J."/>
            <person name="Hulse-Kemp A.M."/>
            <person name="Babiker E."/>
            <person name="Staton M."/>
        </authorList>
    </citation>
    <scope>NUCLEOTIDE SEQUENCE [LARGE SCALE GENOMIC DNA]</scope>
    <source>
        <strain evidence="2">cv. NJ 8807/NJ 8810</strain>
        <tissue evidence="1">Young leaf</tissue>
    </source>
</reference>
<name>A0ACB7Z386_9ERIC</name>
<sequence>MGSKAIVFLGLLLATVLLISSEATARDLAAADETSTFKETAGQTNNGVEDAKYGGGYCRHRCCQRGYNGCDRCCSYEGEAEEKGN</sequence>